<protein>
    <recommendedName>
        <fullName evidence="3">Tetratricopeptide repeat protein</fullName>
    </recommendedName>
</protein>
<name>A0ABY6LW96_9FLAO</name>
<evidence type="ECO:0000313" key="1">
    <source>
        <dbReference type="EMBL" id="UYW00605.1"/>
    </source>
</evidence>
<dbReference type="Proteomes" id="UP001163328">
    <property type="component" value="Chromosome"/>
</dbReference>
<sequence>MTKNDLTYLLAHPHQITPEQTTELEKVLQNFPFFQSVRVLYLKGLFNQNNFNYNKELKITAAYTTNRTLLFHFITSNFLQNISAESVSENKENNTFVTETKIETIAPVIPDSEPLERSIKKLINQVDNHANSFIINWGEEVEKVEINSTPKKIEPTSNTDSDQLVAFNTNESHSFSQWLQLTKMKPIEREDIEKPKPEASIEEDSKTTKFELIDKFIEANPKIGTVKQAIAPVNVEKSNQENSRLMTETLAKIYLDQKKYQKAIQAYEILILKYPEKSSLFAERITEIKKIQNNNN</sequence>
<gene>
    <name evidence="1" type="ORF">K5I29_08635</name>
</gene>
<evidence type="ECO:0000313" key="2">
    <source>
        <dbReference type="Proteomes" id="UP001163328"/>
    </source>
</evidence>
<evidence type="ECO:0008006" key="3">
    <source>
        <dbReference type="Google" id="ProtNLM"/>
    </source>
</evidence>
<dbReference type="EMBL" id="CP081495">
    <property type="protein sequence ID" value="UYW00605.1"/>
    <property type="molecule type" value="Genomic_DNA"/>
</dbReference>
<reference evidence="1" key="1">
    <citation type="submission" date="2021-08" db="EMBL/GenBank/DDBJ databases">
        <title>Flavobacterium sp. strain CC-SYL302.</title>
        <authorList>
            <person name="Lin S.-Y."/>
            <person name="Lee T.-H."/>
            <person name="Young C.-C."/>
        </authorList>
    </citation>
    <scope>NUCLEOTIDE SEQUENCE</scope>
    <source>
        <strain evidence="1">CC-SYL302</strain>
    </source>
</reference>
<keyword evidence="2" id="KW-1185">Reference proteome</keyword>
<accession>A0ABY6LW96</accession>
<dbReference type="RefSeq" id="WP_264432522.1">
    <property type="nucleotide sequence ID" value="NZ_CP081495.1"/>
</dbReference>
<organism evidence="1 2">
    <name type="scientific">Flavobacterium agricola</name>
    <dbReference type="NCBI Taxonomy" id="2870839"/>
    <lineage>
        <taxon>Bacteria</taxon>
        <taxon>Pseudomonadati</taxon>
        <taxon>Bacteroidota</taxon>
        <taxon>Flavobacteriia</taxon>
        <taxon>Flavobacteriales</taxon>
        <taxon>Flavobacteriaceae</taxon>
        <taxon>Flavobacterium</taxon>
    </lineage>
</organism>
<proteinExistence type="predicted"/>